<accession>A0A1I5U5F6</accession>
<dbReference type="STRING" id="1465490.SAMN05444277_10378"/>
<keyword evidence="2" id="KW-1185">Reference proteome</keyword>
<name>A0A1I5U5F6_9BACT</name>
<dbReference type="Proteomes" id="UP000199031">
    <property type="component" value="Unassembled WGS sequence"/>
</dbReference>
<gene>
    <name evidence="1" type="ORF">SAMN05444277_10378</name>
</gene>
<protein>
    <recommendedName>
        <fullName evidence="3">DUF3052 domain-containing protein</fullName>
    </recommendedName>
</protein>
<proteinExistence type="predicted"/>
<reference evidence="1 2" key="1">
    <citation type="submission" date="2016-10" db="EMBL/GenBank/DDBJ databases">
        <authorList>
            <person name="de Groot N.N."/>
        </authorList>
    </citation>
    <scope>NUCLEOTIDE SEQUENCE [LARGE SCALE GENOMIC DNA]</scope>
    <source>
        <strain evidence="1 2">DSM 28286</strain>
    </source>
</reference>
<sequence>MFSNSLFEKLELSEEKNLLIQGLPSSIEKQFAKLSYAKNVTPLLKSKKIDFALVFAVNRNQLCNILRDVFPALHKNSKLWIAYPKVTSKIASDLNRNANWEVLSDCEYEATSQVALDHVWTALLFKKNCCEEPAILKSKSRSVLSEAD</sequence>
<evidence type="ECO:0000313" key="2">
    <source>
        <dbReference type="Proteomes" id="UP000199031"/>
    </source>
</evidence>
<organism evidence="1 2">
    <name type="scientific">Parafilimonas terrae</name>
    <dbReference type="NCBI Taxonomy" id="1465490"/>
    <lineage>
        <taxon>Bacteria</taxon>
        <taxon>Pseudomonadati</taxon>
        <taxon>Bacteroidota</taxon>
        <taxon>Chitinophagia</taxon>
        <taxon>Chitinophagales</taxon>
        <taxon>Chitinophagaceae</taxon>
        <taxon>Parafilimonas</taxon>
    </lineage>
</organism>
<dbReference type="OrthoDB" id="9800461at2"/>
<evidence type="ECO:0000313" key="1">
    <source>
        <dbReference type="EMBL" id="SFP90482.1"/>
    </source>
</evidence>
<evidence type="ECO:0008006" key="3">
    <source>
        <dbReference type="Google" id="ProtNLM"/>
    </source>
</evidence>
<dbReference type="AlphaFoldDB" id="A0A1I5U5F6"/>
<dbReference type="EMBL" id="FOXQ01000003">
    <property type="protein sequence ID" value="SFP90482.1"/>
    <property type="molecule type" value="Genomic_DNA"/>
</dbReference>